<accession>A7ENN6</accession>
<sequence length="76" mass="8827">MSCRSCEMRKRTTPQLEPFQIPNTKQILGVFAKLVGAARPISREIHLIVFGFEKLNCLLRSSTRFSLSRLKFHMIF</sequence>
<evidence type="ECO:0000313" key="1">
    <source>
        <dbReference type="EMBL" id="EDO04452.1"/>
    </source>
</evidence>
<dbReference type="AlphaFoldDB" id="A7ENN6"/>
<dbReference type="KEGG" id="ssl:SS1G_06935"/>
<reference evidence="2" key="1">
    <citation type="journal article" date="2011" name="PLoS Genet.">
        <title>Genomic analysis of the necrotrophic fungal pathogens Sclerotinia sclerotiorum and Botrytis cinerea.</title>
        <authorList>
            <person name="Amselem J."/>
            <person name="Cuomo C.A."/>
            <person name="van Kan J.A."/>
            <person name="Viaud M."/>
            <person name="Benito E.P."/>
            <person name="Couloux A."/>
            <person name="Coutinho P.M."/>
            <person name="de Vries R.P."/>
            <person name="Dyer P.S."/>
            <person name="Fillinger S."/>
            <person name="Fournier E."/>
            <person name="Gout L."/>
            <person name="Hahn M."/>
            <person name="Kohn L."/>
            <person name="Lapalu N."/>
            <person name="Plummer K.M."/>
            <person name="Pradier J.M."/>
            <person name="Quevillon E."/>
            <person name="Sharon A."/>
            <person name="Simon A."/>
            <person name="ten Have A."/>
            <person name="Tudzynski B."/>
            <person name="Tudzynski P."/>
            <person name="Wincker P."/>
            <person name="Andrew M."/>
            <person name="Anthouard V."/>
            <person name="Beever R.E."/>
            <person name="Beffa R."/>
            <person name="Benoit I."/>
            <person name="Bouzid O."/>
            <person name="Brault B."/>
            <person name="Chen Z."/>
            <person name="Choquer M."/>
            <person name="Collemare J."/>
            <person name="Cotton P."/>
            <person name="Danchin E.G."/>
            <person name="Da Silva C."/>
            <person name="Gautier A."/>
            <person name="Giraud C."/>
            <person name="Giraud T."/>
            <person name="Gonzalez C."/>
            <person name="Grossetete S."/>
            <person name="Guldener U."/>
            <person name="Henrissat B."/>
            <person name="Howlett B.J."/>
            <person name="Kodira C."/>
            <person name="Kretschmer M."/>
            <person name="Lappartient A."/>
            <person name="Leroch M."/>
            <person name="Levis C."/>
            <person name="Mauceli E."/>
            <person name="Neuveglise C."/>
            <person name="Oeser B."/>
            <person name="Pearson M."/>
            <person name="Poulain J."/>
            <person name="Poussereau N."/>
            <person name="Quesneville H."/>
            <person name="Rascle C."/>
            <person name="Schumacher J."/>
            <person name="Segurens B."/>
            <person name="Sexton A."/>
            <person name="Silva E."/>
            <person name="Sirven C."/>
            <person name="Soanes D.M."/>
            <person name="Talbot N.J."/>
            <person name="Templeton M."/>
            <person name="Yandava C."/>
            <person name="Yarden O."/>
            <person name="Zeng Q."/>
            <person name="Rollins J.A."/>
            <person name="Lebrun M.H."/>
            <person name="Dickman M."/>
        </authorList>
    </citation>
    <scope>NUCLEOTIDE SEQUENCE [LARGE SCALE GENOMIC DNA]</scope>
    <source>
        <strain evidence="2">ATCC 18683 / 1980 / Ss-1</strain>
    </source>
</reference>
<evidence type="ECO:0000313" key="2">
    <source>
        <dbReference type="Proteomes" id="UP000001312"/>
    </source>
</evidence>
<dbReference type="RefSeq" id="XP_001591489.1">
    <property type="nucleotide sequence ID" value="XM_001591439.1"/>
</dbReference>
<gene>
    <name evidence="1" type="ORF">SS1G_06935</name>
</gene>
<dbReference type="GeneID" id="5488075"/>
<protein>
    <submittedName>
        <fullName evidence="1">Uncharacterized protein</fullName>
    </submittedName>
</protein>
<keyword evidence="2" id="KW-1185">Reference proteome</keyword>
<dbReference type="InParanoid" id="A7ENN6"/>
<dbReference type="EMBL" id="CH476629">
    <property type="protein sequence ID" value="EDO04452.1"/>
    <property type="molecule type" value="Genomic_DNA"/>
</dbReference>
<name>A7ENN6_SCLS1</name>
<proteinExistence type="predicted"/>
<dbReference type="Proteomes" id="UP000001312">
    <property type="component" value="Unassembled WGS sequence"/>
</dbReference>
<dbReference type="HOGENOM" id="CLU_2655962_0_0_1"/>
<organism evidence="1 2">
    <name type="scientific">Sclerotinia sclerotiorum (strain ATCC 18683 / 1980 / Ss-1)</name>
    <name type="common">White mold</name>
    <name type="synonym">Whetzelinia sclerotiorum</name>
    <dbReference type="NCBI Taxonomy" id="665079"/>
    <lineage>
        <taxon>Eukaryota</taxon>
        <taxon>Fungi</taxon>
        <taxon>Dikarya</taxon>
        <taxon>Ascomycota</taxon>
        <taxon>Pezizomycotina</taxon>
        <taxon>Leotiomycetes</taxon>
        <taxon>Helotiales</taxon>
        <taxon>Sclerotiniaceae</taxon>
        <taxon>Sclerotinia</taxon>
    </lineage>
</organism>